<proteinExistence type="inferred from homology"/>
<gene>
    <name evidence="11" type="ORF">HYPSUDRAFT_206314</name>
</gene>
<sequence>MSSYSRGSTLTPCRSPTPCDIPVQPDHFYGAERVQLPPSPDSDGKTWLDPADDPLAHRGIPVFKPTMEDFQDFEGYMNRVECWGMRSGIVKVIPPKEWTQSLPEIKPQLDNVKIKTPIEQHMLGTGGLFRQENMEKRKLMSVREWVELCTKDEFRAPGVQEVGLSSRNMNTPPVRTRPSAKGKQKPVVASSEATGSGKIPVIIKEEPMDHFPFAELHTVATPPNSEGTPPDTSLPDAGPTKVTKSKKKKPVKQAPKPRPKRAGQTKEAREASLAERAARDRAFLEVFDPDDEWLPPNTVATDYTPEFCQKLERQYWRNCGLGKPAWYGADTQGSLFTEKTTAWNVAHLSSALTRLLPSSDQGVPGVNTPYLYFGMWRATFAWHVEDMDLFSINYIHFGAPKFWYAIPQGRAAALEQTMRGYFPKDTSQCPQFLRHKSFLASPSLLANSSCKPNHLVQQAGEFVITFPRGYHAGFNLGLNCAESVNFALESWLDLGRRAKVCECISDSVRIDVDELLRLKKEEQQKPSSSKKPTPPKRGSQKKTIVKEEAREDLLPPPKASSRKRKSDVSKDDAAPKLKKIKLKHSPSKAPSGTISIPKPKQLPKLSITLKLGPRPAEIEPFPCCLCVSMSKDGLLPVHEPPLTRKDAVDAAGNPKVWLAHEYCANIVPETWVDFLDTSMGRKKVVFGVDGIVKDRWNLKCSACTKNKPKAHGAPVQCTKGKCPKAFHVNCARDGHSMGIVFAVVRELEKEVILLGSAPSTARHDTGFTEQAYTNTPGTDFQAGMSGASAPAVASYPPQLHVPKIIKKLEVQILCTQHNPAVAAQKKASKDNKIRSELLALPSMSRIKIRVSAGVFEVSLIRVIEETSSVEVLWDRGVKREFKWGSVVFGNTDGPVLQKPSEMTAVEPKRSSGSIIVPTYSSIRTAAVHNYSTTSPYPASLSATPLPSESSSKPLNDAQTQEAPAATFASTSQSMIPTLTHQYNPSQMQSMHPTSYADYWAYAAAAQAQYAQGQTAYGSAQTSYQYPYGAYYGNGMNGGGQQQQYNPYASYAQAYTHGSSQQRNSMLNWQQPYQGPLRGDAQATAGAGTGRPQAISQATSSQSQYYRDGPRTASPSTLSNLTGAQSSTSTTPTTDLTSNTTPPTAATTTSYHSGQVPISQPPAMEDLTALSQSFGQALNSQPPQQAMKDLAALSSLEPAQIADILLGNPQLRELVLAAVNQAKLAGTV</sequence>
<feature type="compositionally biased region" description="Basic and acidic residues" evidence="7">
    <location>
        <begin position="264"/>
        <end position="276"/>
    </location>
</feature>
<feature type="compositionally biased region" description="Polar residues" evidence="7">
    <location>
        <begin position="163"/>
        <end position="173"/>
    </location>
</feature>
<dbReference type="CDD" id="cd15571">
    <property type="entry name" value="ePHD"/>
    <property type="match status" value="1"/>
</dbReference>
<dbReference type="OMA" id="WNLKCTA"/>
<feature type="region of interest" description="Disordered" evidence="7">
    <location>
        <begin position="218"/>
        <end position="276"/>
    </location>
</feature>
<dbReference type="STRING" id="945553.A0A0D2PAB6"/>
<evidence type="ECO:0000256" key="7">
    <source>
        <dbReference type="SAM" id="MobiDB-lite"/>
    </source>
</evidence>
<keyword evidence="3" id="KW-0479">Metal-binding</keyword>
<protein>
    <recommendedName>
        <fullName evidence="2">[histone H3]-trimethyl-L-lysine(9) demethylase</fullName>
        <ecNumber evidence="2">1.14.11.66</ecNumber>
    </recommendedName>
</protein>
<dbReference type="PANTHER" id="PTHR10694:SF7">
    <property type="entry name" value="[HISTONE H3]-TRIMETHYL-L-LYSINE(9) DEMETHYLASE"/>
    <property type="match status" value="1"/>
</dbReference>
<feature type="compositionally biased region" description="Low complexity" evidence="7">
    <location>
        <begin position="1077"/>
        <end position="1103"/>
    </location>
</feature>
<name>A0A0D2PAB6_HYPSF</name>
<feature type="region of interest" description="Disordered" evidence="7">
    <location>
        <begin position="162"/>
        <end position="194"/>
    </location>
</feature>
<evidence type="ECO:0000256" key="4">
    <source>
        <dbReference type="ARBA" id="ARBA00022771"/>
    </source>
</evidence>
<dbReference type="PROSITE" id="PS51183">
    <property type="entry name" value="JMJN"/>
    <property type="match status" value="1"/>
</dbReference>
<dbReference type="Gene3D" id="3.30.40.10">
    <property type="entry name" value="Zinc/RING finger domain, C3HC4 (zinc finger)"/>
    <property type="match status" value="1"/>
</dbReference>
<dbReference type="GO" id="GO:0000785">
    <property type="term" value="C:chromatin"/>
    <property type="evidence" value="ECO:0007669"/>
    <property type="project" value="TreeGrafter"/>
</dbReference>
<dbReference type="InterPro" id="IPR034732">
    <property type="entry name" value="EPHD"/>
</dbReference>
<feature type="compositionally biased region" description="Polar residues" evidence="7">
    <location>
        <begin position="1"/>
        <end position="14"/>
    </location>
</feature>
<evidence type="ECO:0000256" key="1">
    <source>
        <dbReference type="ARBA" id="ARBA00009711"/>
    </source>
</evidence>
<evidence type="ECO:0000259" key="9">
    <source>
        <dbReference type="PROSITE" id="PS51184"/>
    </source>
</evidence>
<feature type="domain" description="JmjN" evidence="8">
    <location>
        <begin position="60"/>
        <end position="101"/>
    </location>
</feature>
<feature type="compositionally biased region" description="Basic residues" evidence="7">
    <location>
        <begin position="576"/>
        <end position="586"/>
    </location>
</feature>
<comment type="similarity">
    <text evidence="1">Belongs to the JHDM3 histone demethylase family.</text>
</comment>
<dbReference type="Pfam" id="PF02373">
    <property type="entry name" value="JmjC"/>
    <property type="match status" value="1"/>
</dbReference>
<feature type="compositionally biased region" description="Basic residues" evidence="7">
    <location>
        <begin position="243"/>
        <end position="263"/>
    </location>
</feature>
<keyword evidence="12" id="KW-1185">Reference proteome</keyword>
<dbReference type="GO" id="GO:0140684">
    <property type="term" value="F:histone H3K9me2/H3K9me3 demethylase activity"/>
    <property type="evidence" value="ECO:0007669"/>
    <property type="project" value="UniProtKB-EC"/>
</dbReference>
<evidence type="ECO:0000259" key="10">
    <source>
        <dbReference type="PROSITE" id="PS51805"/>
    </source>
</evidence>
<dbReference type="InterPro" id="IPR013083">
    <property type="entry name" value="Znf_RING/FYVE/PHD"/>
</dbReference>
<dbReference type="GO" id="GO:0051864">
    <property type="term" value="F:histone H3K36 demethylase activity"/>
    <property type="evidence" value="ECO:0007669"/>
    <property type="project" value="TreeGrafter"/>
</dbReference>
<dbReference type="PROSITE" id="PS51184">
    <property type="entry name" value="JMJC"/>
    <property type="match status" value="1"/>
</dbReference>
<dbReference type="Pfam" id="PF02375">
    <property type="entry name" value="JmjN"/>
    <property type="match status" value="1"/>
</dbReference>
<feature type="compositionally biased region" description="Basic and acidic residues" evidence="7">
    <location>
        <begin position="566"/>
        <end position="575"/>
    </location>
</feature>
<feature type="compositionally biased region" description="Polar residues" evidence="7">
    <location>
        <begin position="1112"/>
        <end position="1124"/>
    </location>
</feature>
<evidence type="ECO:0000256" key="6">
    <source>
        <dbReference type="ARBA" id="ARBA00049349"/>
    </source>
</evidence>
<organism evidence="11 12">
    <name type="scientific">Hypholoma sublateritium (strain FD-334 SS-4)</name>
    <dbReference type="NCBI Taxonomy" id="945553"/>
    <lineage>
        <taxon>Eukaryota</taxon>
        <taxon>Fungi</taxon>
        <taxon>Dikarya</taxon>
        <taxon>Basidiomycota</taxon>
        <taxon>Agaricomycotina</taxon>
        <taxon>Agaricomycetes</taxon>
        <taxon>Agaricomycetidae</taxon>
        <taxon>Agaricales</taxon>
        <taxon>Agaricineae</taxon>
        <taxon>Strophariaceae</taxon>
        <taxon>Hypholoma</taxon>
    </lineage>
</organism>
<dbReference type="PROSITE" id="PS51805">
    <property type="entry name" value="EPHD"/>
    <property type="match status" value="1"/>
</dbReference>
<reference evidence="12" key="1">
    <citation type="submission" date="2014-04" db="EMBL/GenBank/DDBJ databases">
        <title>Evolutionary Origins and Diversification of the Mycorrhizal Mutualists.</title>
        <authorList>
            <consortium name="DOE Joint Genome Institute"/>
            <consortium name="Mycorrhizal Genomics Consortium"/>
            <person name="Kohler A."/>
            <person name="Kuo A."/>
            <person name="Nagy L.G."/>
            <person name="Floudas D."/>
            <person name="Copeland A."/>
            <person name="Barry K.W."/>
            <person name="Cichocki N."/>
            <person name="Veneault-Fourrey C."/>
            <person name="LaButti K."/>
            <person name="Lindquist E.A."/>
            <person name="Lipzen A."/>
            <person name="Lundell T."/>
            <person name="Morin E."/>
            <person name="Murat C."/>
            <person name="Riley R."/>
            <person name="Ohm R."/>
            <person name="Sun H."/>
            <person name="Tunlid A."/>
            <person name="Henrissat B."/>
            <person name="Grigoriev I.V."/>
            <person name="Hibbett D.S."/>
            <person name="Martin F."/>
        </authorList>
    </citation>
    <scope>NUCLEOTIDE SEQUENCE [LARGE SCALE GENOMIC DNA]</scope>
    <source>
        <strain evidence="12">FD-334 SS-4</strain>
    </source>
</reference>
<evidence type="ECO:0000259" key="8">
    <source>
        <dbReference type="PROSITE" id="PS51183"/>
    </source>
</evidence>
<dbReference type="EMBL" id="KN817606">
    <property type="protein sequence ID" value="KJA17260.1"/>
    <property type="molecule type" value="Genomic_DNA"/>
</dbReference>
<evidence type="ECO:0000256" key="3">
    <source>
        <dbReference type="ARBA" id="ARBA00022723"/>
    </source>
</evidence>
<dbReference type="SUPFAM" id="SSF51197">
    <property type="entry name" value="Clavaminate synthase-like"/>
    <property type="match status" value="1"/>
</dbReference>
<dbReference type="GO" id="GO:0005634">
    <property type="term" value="C:nucleus"/>
    <property type="evidence" value="ECO:0007669"/>
    <property type="project" value="TreeGrafter"/>
</dbReference>
<feature type="region of interest" description="Disordered" evidence="7">
    <location>
        <begin position="1"/>
        <end position="48"/>
    </location>
</feature>
<feature type="domain" description="PHD-type" evidence="10">
    <location>
        <begin position="620"/>
        <end position="750"/>
    </location>
</feature>
<dbReference type="PANTHER" id="PTHR10694">
    <property type="entry name" value="LYSINE-SPECIFIC DEMETHYLASE"/>
    <property type="match status" value="1"/>
</dbReference>
<feature type="region of interest" description="Disordered" evidence="7">
    <location>
        <begin position="521"/>
        <end position="597"/>
    </location>
</feature>
<evidence type="ECO:0000256" key="2">
    <source>
        <dbReference type="ARBA" id="ARBA00012900"/>
    </source>
</evidence>
<dbReference type="InterPro" id="IPR003347">
    <property type="entry name" value="JmjC_dom"/>
</dbReference>
<keyword evidence="5" id="KW-0862">Zinc</keyword>
<feature type="compositionally biased region" description="Basic and acidic residues" evidence="7">
    <location>
        <begin position="544"/>
        <end position="553"/>
    </location>
</feature>
<dbReference type="OrthoDB" id="9547406at2759"/>
<dbReference type="SMART" id="SM00545">
    <property type="entry name" value="JmjN"/>
    <property type="match status" value="1"/>
</dbReference>
<feature type="region of interest" description="Disordered" evidence="7">
    <location>
        <begin position="936"/>
        <end position="959"/>
    </location>
</feature>
<dbReference type="SMART" id="SM00558">
    <property type="entry name" value="JmjC"/>
    <property type="match status" value="1"/>
</dbReference>
<feature type="compositionally biased region" description="Low complexity" evidence="7">
    <location>
        <begin position="1125"/>
        <end position="1149"/>
    </location>
</feature>
<dbReference type="InterPro" id="IPR003349">
    <property type="entry name" value="JmjN"/>
</dbReference>
<dbReference type="Proteomes" id="UP000054270">
    <property type="component" value="Unassembled WGS sequence"/>
</dbReference>
<dbReference type="Pfam" id="PF13771">
    <property type="entry name" value="zf-HC5HC2H"/>
    <property type="match status" value="1"/>
</dbReference>
<evidence type="ECO:0000313" key="11">
    <source>
        <dbReference type="EMBL" id="KJA17260.1"/>
    </source>
</evidence>
<feature type="compositionally biased region" description="Polar residues" evidence="7">
    <location>
        <begin position="221"/>
        <end position="231"/>
    </location>
</feature>
<feature type="domain" description="JmjC" evidence="9">
    <location>
        <begin position="337"/>
        <end position="503"/>
    </location>
</feature>
<keyword evidence="4" id="KW-0863">Zinc-finger</keyword>
<dbReference type="GO" id="GO:0010468">
    <property type="term" value="P:regulation of gene expression"/>
    <property type="evidence" value="ECO:0007669"/>
    <property type="project" value="TreeGrafter"/>
</dbReference>
<dbReference type="Gene3D" id="2.60.120.650">
    <property type="entry name" value="Cupin"/>
    <property type="match status" value="2"/>
</dbReference>
<feature type="region of interest" description="Disordered" evidence="7">
    <location>
        <begin position="1069"/>
        <end position="1160"/>
    </location>
</feature>
<evidence type="ECO:0000256" key="5">
    <source>
        <dbReference type="ARBA" id="ARBA00022833"/>
    </source>
</evidence>
<evidence type="ECO:0000313" key="12">
    <source>
        <dbReference type="Proteomes" id="UP000054270"/>
    </source>
</evidence>
<accession>A0A0D2PAB6</accession>
<dbReference type="GO" id="GO:0008270">
    <property type="term" value="F:zinc ion binding"/>
    <property type="evidence" value="ECO:0007669"/>
    <property type="project" value="UniProtKB-KW"/>
</dbReference>
<dbReference type="AlphaFoldDB" id="A0A0D2PAB6"/>
<dbReference type="EC" id="1.14.11.66" evidence="2"/>
<comment type="catalytic activity">
    <reaction evidence="6">
        <text>N(6),N(6),N(6)-trimethyl-L-lysyl(9)-[histone H3] + 2 2-oxoglutarate + 2 O2 = N(6)-methyl-L-lysyl(9)-[histone H3] + 2 formaldehyde + 2 succinate + 2 CO2</text>
        <dbReference type="Rhea" id="RHEA:60200"/>
        <dbReference type="Rhea" id="RHEA-COMP:15538"/>
        <dbReference type="Rhea" id="RHEA-COMP:15542"/>
        <dbReference type="ChEBI" id="CHEBI:15379"/>
        <dbReference type="ChEBI" id="CHEBI:16526"/>
        <dbReference type="ChEBI" id="CHEBI:16810"/>
        <dbReference type="ChEBI" id="CHEBI:16842"/>
        <dbReference type="ChEBI" id="CHEBI:30031"/>
        <dbReference type="ChEBI" id="CHEBI:61929"/>
        <dbReference type="ChEBI" id="CHEBI:61961"/>
        <dbReference type="EC" id="1.14.11.66"/>
    </reaction>
</comment>